<evidence type="ECO:0000256" key="2">
    <source>
        <dbReference type="SAM" id="MobiDB-lite"/>
    </source>
</evidence>
<protein>
    <submittedName>
        <fullName evidence="4">Outer membrane efflux protein</fullName>
    </submittedName>
</protein>
<evidence type="ECO:0000256" key="3">
    <source>
        <dbReference type="SAM" id="SignalP"/>
    </source>
</evidence>
<dbReference type="Pfam" id="PF02321">
    <property type="entry name" value="OEP"/>
    <property type="match status" value="1"/>
</dbReference>
<feature type="region of interest" description="Disordered" evidence="2">
    <location>
        <begin position="101"/>
        <end position="174"/>
    </location>
</feature>
<comment type="caution">
    <text evidence="4">The sequence shown here is derived from an EMBL/GenBank/DDBJ whole genome shotgun (WGS) entry which is preliminary data.</text>
</comment>
<organism evidence="4 5">
    <name type="scientific">Novipirellula aureliae</name>
    <dbReference type="NCBI Taxonomy" id="2527966"/>
    <lineage>
        <taxon>Bacteria</taxon>
        <taxon>Pseudomonadati</taxon>
        <taxon>Planctomycetota</taxon>
        <taxon>Planctomycetia</taxon>
        <taxon>Pirellulales</taxon>
        <taxon>Pirellulaceae</taxon>
        <taxon>Novipirellula</taxon>
    </lineage>
</organism>
<dbReference type="Proteomes" id="UP000315471">
    <property type="component" value="Unassembled WGS sequence"/>
</dbReference>
<dbReference type="PANTHER" id="PTHR30203:SF24">
    <property type="entry name" value="BLR4935 PROTEIN"/>
    <property type="match status" value="1"/>
</dbReference>
<dbReference type="InterPro" id="IPR003423">
    <property type="entry name" value="OMP_efflux"/>
</dbReference>
<evidence type="ECO:0000313" key="4">
    <source>
        <dbReference type="EMBL" id="TWU39871.1"/>
    </source>
</evidence>
<name>A0A5C6DWW3_9BACT</name>
<dbReference type="PROSITE" id="PS51257">
    <property type="entry name" value="PROKAR_LIPOPROTEIN"/>
    <property type="match status" value="1"/>
</dbReference>
<dbReference type="OrthoDB" id="237666at2"/>
<dbReference type="PANTHER" id="PTHR30203">
    <property type="entry name" value="OUTER MEMBRANE CATION EFFLUX PROTEIN"/>
    <property type="match status" value="1"/>
</dbReference>
<keyword evidence="5" id="KW-1185">Reference proteome</keyword>
<evidence type="ECO:0000313" key="5">
    <source>
        <dbReference type="Proteomes" id="UP000315471"/>
    </source>
</evidence>
<feature type="chain" id="PRO_5022822102" evidence="3">
    <location>
        <begin position="31"/>
        <end position="570"/>
    </location>
</feature>
<accession>A0A5C6DWW3</accession>
<dbReference type="SUPFAM" id="SSF56954">
    <property type="entry name" value="Outer membrane efflux proteins (OEP)"/>
    <property type="match status" value="1"/>
</dbReference>
<gene>
    <name evidence="4" type="ORF">Q31b_31860</name>
</gene>
<dbReference type="EMBL" id="SJPY01000005">
    <property type="protein sequence ID" value="TWU39871.1"/>
    <property type="molecule type" value="Genomic_DNA"/>
</dbReference>
<keyword evidence="3" id="KW-0732">Signal</keyword>
<dbReference type="InterPro" id="IPR010131">
    <property type="entry name" value="MdtP/NodT-like"/>
</dbReference>
<dbReference type="Gene3D" id="1.20.1600.10">
    <property type="entry name" value="Outer membrane efflux proteins (OEP)"/>
    <property type="match status" value="1"/>
</dbReference>
<dbReference type="AlphaFoldDB" id="A0A5C6DWW3"/>
<sequence length="570" mass="62868" precursor="true">MNRQSFSLGTTRAKRLLLAALVAGSATGCASQRGVQVGKSTIPAAVSNPDSVAISDVDWQQVLSGPETRGVQPAAYNDGIVIASPAIFDQPLKEEGKRSFGDFLQLDPPKEDGEKASQGDGEKEEEDRGRQGDTESDEDEGIVTDSEASDRPDSQTPTLPDSPSPNSPSPNSRSAPVEYFVAEALSRHPKILAARQRVAAATNVIPQAKALPDPSFNNTFWPFQDQALQTAGGRVGHQMSINQAVPYPDKLKTKAVIASREVLIAQTEVDAIEREIAESVRLAYYEVWFATRAIKIIDETKELVADLTDVAEARYRSGGSQQDVLRAQLETDRLDDQLVALHKQKELGQADLATLLQQPVAMMPEASAELSTIETPQQIEALIALAEQCNPKLRGLAWEIQRDRDKQTLACLQKYPDFNVGINWSLISDDHKVLSPVADGHDNVSLSFGTTLPIWRDKINAGIREASHRTSSTTRRLEAERDELYGKIRRLIVQADALVEQRNIYEDRIIPRTEDTLRLSIADYRGKRTDFFTLIETYRELLMFETQLARIDATLAGTIAQLDRTVGCPQ</sequence>
<feature type="compositionally biased region" description="Basic and acidic residues" evidence="2">
    <location>
        <begin position="108"/>
        <end position="133"/>
    </location>
</feature>
<evidence type="ECO:0000256" key="1">
    <source>
        <dbReference type="ARBA" id="ARBA00007613"/>
    </source>
</evidence>
<reference evidence="4 5" key="1">
    <citation type="submission" date="2019-02" db="EMBL/GenBank/DDBJ databases">
        <title>Deep-cultivation of Planctomycetes and their phenomic and genomic characterization uncovers novel biology.</title>
        <authorList>
            <person name="Wiegand S."/>
            <person name="Jogler M."/>
            <person name="Boedeker C."/>
            <person name="Pinto D."/>
            <person name="Vollmers J."/>
            <person name="Rivas-Marin E."/>
            <person name="Kohn T."/>
            <person name="Peeters S.H."/>
            <person name="Heuer A."/>
            <person name="Rast P."/>
            <person name="Oberbeckmann S."/>
            <person name="Bunk B."/>
            <person name="Jeske O."/>
            <person name="Meyerdierks A."/>
            <person name="Storesund J.E."/>
            <person name="Kallscheuer N."/>
            <person name="Luecker S."/>
            <person name="Lage O.M."/>
            <person name="Pohl T."/>
            <person name="Merkel B.J."/>
            <person name="Hornburger P."/>
            <person name="Mueller R.-W."/>
            <person name="Bruemmer F."/>
            <person name="Labrenz M."/>
            <person name="Spormann A.M."/>
            <person name="Op Den Camp H."/>
            <person name="Overmann J."/>
            <person name="Amann R."/>
            <person name="Jetten M.S.M."/>
            <person name="Mascher T."/>
            <person name="Medema M.H."/>
            <person name="Devos D.P."/>
            <person name="Kaster A.-K."/>
            <person name="Ovreas L."/>
            <person name="Rohde M."/>
            <person name="Galperin M.Y."/>
            <person name="Jogler C."/>
        </authorList>
    </citation>
    <scope>NUCLEOTIDE SEQUENCE [LARGE SCALE GENOMIC DNA]</scope>
    <source>
        <strain evidence="4 5">Q31b</strain>
    </source>
</reference>
<dbReference type="RefSeq" id="WP_146600542.1">
    <property type="nucleotide sequence ID" value="NZ_SJPY01000005.1"/>
</dbReference>
<dbReference type="GO" id="GO:0015562">
    <property type="term" value="F:efflux transmembrane transporter activity"/>
    <property type="evidence" value="ECO:0007669"/>
    <property type="project" value="InterPro"/>
</dbReference>
<proteinExistence type="inferred from homology"/>
<comment type="similarity">
    <text evidence="1">Belongs to the outer membrane factor (OMF) (TC 1.B.17) family.</text>
</comment>
<feature type="signal peptide" evidence="3">
    <location>
        <begin position="1"/>
        <end position="30"/>
    </location>
</feature>